<dbReference type="Proteomes" id="UP001469553">
    <property type="component" value="Unassembled WGS sequence"/>
</dbReference>
<accession>A0ABV0XDN3</accession>
<protein>
    <submittedName>
        <fullName evidence="2">Uncharacterized protein</fullName>
    </submittedName>
</protein>
<gene>
    <name evidence="2" type="ORF">AMECASPLE_010533</name>
</gene>
<name>A0ABV0XDN3_9TELE</name>
<evidence type="ECO:0000256" key="1">
    <source>
        <dbReference type="SAM" id="MobiDB-lite"/>
    </source>
</evidence>
<evidence type="ECO:0000313" key="2">
    <source>
        <dbReference type="EMBL" id="MEQ2279533.1"/>
    </source>
</evidence>
<feature type="region of interest" description="Disordered" evidence="1">
    <location>
        <begin position="1"/>
        <end position="115"/>
    </location>
</feature>
<comment type="caution">
    <text evidence="2">The sequence shown here is derived from an EMBL/GenBank/DDBJ whole genome shotgun (WGS) entry which is preliminary data.</text>
</comment>
<sequence>MDPEPRDPGTYHSPSKNLTEPRGPGPSELPPGVSQQTPKHPAPDTENCKYTSWQRHQPPAASVAGRKLIQERKQPKTQPDTKNRHTQSQSHIPTIVHTHKNTHTLAPNVKTNNNGRHTLTHTPYTWSILPGPDADTP</sequence>
<evidence type="ECO:0000313" key="3">
    <source>
        <dbReference type="Proteomes" id="UP001469553"/>
    </source>
</evidence>
<proteinExistence type="predicted"/>
<feature type="compositionally biased region" description="Polar residues" evidence="1">
    <location>
        <begin position="103"/>
        <end position="115"/>
    </location>
</feature>
<feature type="compositionally biased region" description="Basic and acidic residues" evidence="1">
    <location>
        <begin position="68"/>
        <end position="83"/>
    </location>
</feature>
<organism evidence="2 3">
    <name type="scientific">Ameca splendens</name>
    <dbReference type="NCBI Taxonomy" id="208324"/>
    <lineage>
        <taxon>Eukaryota</taxon>
        <taxon>Metazoa</taxon>
        <taxon>Chordata</taxon>
        <taxon>Craniata</taxon>
        <taxon>Vertebrata</taxon>
        <taxon>Euteleostomi</taxon>
        <taxon>Actinopterygii</taxon>
        <taxon>Neopterygii</taxon>
        <taxon>Teleostei</taxon>
        <taxon>Neoteleostei</taxon>
        <taxon>Acanthomorphata</taxon>
        <taxon>Ovalentaria</taxon>
        <taxon>Atherinomorphae</taxon>
        <taxon>Cyprinodontiformes</taxon>
        <taxon>Goodeidae</taxon>
        <taxon>Ameca</taxon>
    </lineage>
</organism>
<reference evidence="2 3" key="1">
    <citation type="submission" date="2021-06" db="EMBL/GenBank/DDBJ databases">
        <authorList>
            <person name="Palmer J.M."/>
        </authorList>
    </citation>
    <scope>NUCLEOTIDE SEQUENCE [LARGE SCALE GENOMIC DNA]</scope>
    <source>
        <strain evidence="2 3">AS_MEX2019</strain>
        <tissue evidence="2">Muscle</tissue>
    </source>
</reference>
<keyword evidence="3" id="KW-1185">Reference proteome</keyword>
<dbReference type="EMBL" id="JAHRIP010000613">
    <property type="protein sequence ID" value="MEQ2279533.1"/>
    <property type="molecule type" value="Genomic_DNA"/>
</dbReference>